<sequence length="95" mass="11045">MDNEFYPGMKVFLDGEYGVVLSDFWELNREYFEKVGVSYQGEPYKLYGVIRWDTDDERDVEDWRGVQGNFIQGGGVEIDSNHAFTFINDDGSLKK</sequence>
<evidence type="ECO:0000313" key="1">
    <source>
        <dbReference type="EMBL" id="MDJ1495164.1"/>
    </source>
</evidence>
<organism evidence="1 2">
    <name type="scientific">Xanthocytophaga flava</name>
    <dbReference type="NCBI Taxonomy" id="3048013"/>
    <lineage>
        <taxon>Bacteria</taxon>
        <taxon>Pseudomonadati</taxon>
        <taxon>Bacteroidota</taxon>
        <taxon>Cytophagia</taxon>
        <taxon>Cytophagales</taxon>
        <taxon>Rhodocytophagaceae</taxon>
        <taxon>Xanthocytophaga</taxon>
    </lineage>
</organism>
<accession>A0ABT7CN52</accession>
<dbReference type="EMBL" id="JASJOT010000013">
    <property type="protein sequence ID" value="MDJ1495164.1"/>
    <property type="molecule type" value="Genomic_DNA"/>
</dbReference>
<gene>
    <name evidence="1" type="ORF">QNI19_19650</name>
</gene>
<dbReference type="RefSeq" id="WP_313998967.1">
    <property type="nucleotide sequence ID" value="NZ_JASJOT010000013.1"/>
</dbReference>
<reference evidence="1 2" key="1">
    <citation type="submission" date="2023-05" db="EMBL/GenBank/DDBJ databases">
        <authorList>
            <person name="Zhang X."/>
        </authorList>
    </citation>
    <scope>NUCLEOTIDE SEQUENCE [LARGE SCALE GENOMIC DNA]</scope>
    <source>
        <strain evidence="1 2">DM2B3-1</strain>
    </source>
</reference>
<protein>
    <submittedName>
        <fullName evidence="1">Uncharacterized protein</fullName>
    </submittedName>
</protein>
<comment type="caution">
    <text evidence="1">The sequence shown here is derived from an EMBL/GenBank/DDBJ whole genome shotgun (WGS) entry which is preliminary data.</text>
</comment>
<proteinExistence type="predicted"/>
<keyword evidence="2" id="KW-1185">Reference proteome</keyword>
<dbReference type="Proteomes" id="UP001228581">
    <property type="component" value="Unassembled WGS sequence"/>
</dbReference>
<name>A0ABT7CN52_9BACT</name>
<evidence type="ECO:0000313" key="2">
    <source>
        <dbReference type="Proteomes" id="UP001228581"/>
    </source>
</evidence>